<reference evidence="1 2" key="1">
    <citation type="submission" date="2020-07" db="EMBL/GenBank/DDBJ databases">
        <title>Sequencing the genomes of 1000 actinobacteria strains.</title>
        <authorList>
            <person name="Klenk H.-P."/>
        </authorList>
    </citation>
    <scope>NUCLEOTIDE SEQUENCE [LARGE SCALE GENOMIC DNA]</scope>
    <source>
        <strain evidence="1 2">DSM 104006</strain>
    </source>
</reference>
<keyword evidence="2" id="KW-1185">Reference proteome</keyword>
<dbReference type="RefSeq" id="WP_179775375.1">
    <property type="nucleotide sequence ID" value="NZ_JACCFK010000001.1"/>
</dbReference>
<protein>
    <submittedName>
        <fullName evidence="1">Uncharacterized protein</fullName>
    </submittedName>
</protein>
<gene>
    <name evidence="1" type="ORF">HNR02_004816</name>
</gene>
<comment type="caution">
    <text evidence="1">The sequence shown here is derived from an EMBL/GenBank/DDBJ whole genome shotgun (WGS) entry which is preliminary data.</text>
</comment>
<dbReference type="Proteomes" id="UP000549616">
    <property type="component" value="Unassembled WGS sequence"/>
</dbReference>
<dbReference type="EMBL" id="JACCFK010000001">
    <property type="protein sequence ID" value="NYI91493.1"/>
    <property type="molecule type" value="Genomic_DNA"/>
</dbReference>
<name>A0A853B851_9PSEU</name>
<organism evidence="1 2">
    <name type="scientific">Amycolatopsis endophytica</name>
    <dbReference type="NCBI Taxonomy" id="860233"/>
    <lineage>
        <taxon>Bacteria</taxon>
        <taxon>Bacillati</taxon>
        <taxon>Actinomycetota</taxon>
        <taxon>Actinomycetes</taxon>
        <taxon>Pseudonocardiales</taxon>
        <taxon>Pseudonocardiaceae</taxon>
        <taxon>Amycolatopsis</taxon>
    </lineage>
</organism>
<evidence type="ECO:0000313" key="2">
    <source>
        <dbReference type="Proteomes" id="UP000549616"/>
    </source>
</evidence>
<proteinExistence type="predicted"/>
<dbReference type="AlphaFoldDB" id="A0A853B851"/>
<sequence>MSGANQVTPVGASGAVPVPAHDEVRALGQHARSVEVPDQRGILDRFLALGKLLGAGFPVHHPEWTRCSAKWR</sequence>
<accession>A0A853B851</accession>
<evidence type="ECO:0000313" key="1">
    <source>
        <dbReference type="EMBL" id="NYI91493.1"/>
    </source>
</evidence>